<keyword evidence="2" id="KW-0238">DNA-binding</keyword>
<organism evidence="5 6">
    <name type="scientific">Methanothermobacter defluvii</name>
    <dbReference type="NCBI Taxonomy" id="49339"/>
    <lineage>
        <taxon>Archaea</taxon>
        <taxon>Methanobacteriati</taxon>
        <taxon>Methanobacteriota</taxon>
        <taxon>Methanomada group</taxon>
        <taxon>Methanobacteria</taxon>
        <taxon>Methanobacteriales</taxon>
        <taxon>Methanobacteriaceae</taxon>
        <taxon>Methanothermobacter</taxon>
    </lineage>
</organism>
<protein>
    <submittedName>
        <fullName evidence="5">ArsR family transcriptional regulator</fullName>
    </submittedName>
</protein>
<dbReference type="Pfam" id="PF01022">
    <property type="entry name" value="HTH_5"/>
    <property type="match status" value="1"/>
</dbReference>
<reference evidence="5 6" key="1">
    <citation type="submission" date="2018-07" db="EMBL/GenBank/DDBJ databases">
        <title>Genomic Encyclopedia of Type Strains, Phase IV (KMG-IV): sequencing the most valuable type-strain genomes for metagenomic binning, comparative biology and taxonomic classification.</title>
        <authorList>
            <person name="Goeker M."/>
        </authorList>
    </citation>
    <scope>NUCLEOTIDE SEQUENCE [LARGE SCALE GENOMIC DNA]</scope>
    <source>
        <strain evidence="5 6">DSM 7466</strain>
    </source>
</reference>
<dbReference type="EMBL" id="QREL01000004">
    <property type="protein sequence ID" value="REE24613.1"/>
    <property type="molecule type" value="Genomic_DNA"/>
</dbReference>
<dbReference type="InterPro" id="IPR036388">
    <property type="entry name" value="WH-like_DNA-bd_sf"/>
</dbReference>
<dbReference type="RefSeq" id="WP_115892839.1">
    <property type="nucleotide sequence ID" value="NZ_QREL01000004.1"/>
</dbReference>
<evidence type="ECO:0000256" key="2">
    <source>
        <dbReference type="ARBA" id="ARBA00023125"/>
    </source>
</evidence>
<dbReference type="InterPro" id="IPR036390">
    <property type="entry name" value="WH_DNA-bd_sf"/>
</dbReference>
<sequence length="119" mass="13887">MKRDICEIEHTDRERVLRVRAEMPSIDEIRGICDIFKILSEPTRLKILRALSLDSLCVCELASLLDVTQSAVSHQLRILRNAGMVDYERDGKMARYYLRDNMVVDFIEQCSKLHSRCEE</sequence>
<proteinExistence type="predicted"/>
<dbReference type="SUPFAM" id="SSF46785">
    <property type="entry name" value="Winged helix' DNA-binding domain"/>
    <property type="match status" value="1"/>
</dbReference>
<dbReference type="InterPro" id="IPR001845">
    <property type="entry name" value="HTH_ArsR_DNA-bd_dom"/>
</dbReference>
<feature type="domain" description="HTH arsR-type" evidence="4">
    <location>
        <begin position="24"/>
        <end position="118"/>
    </location>
</feature>
<dbReference type="NCBIfam" id="NF033788">
    <property type="entry name" value="HTH_metalloreg"/>
    <property type="match status" value="1"/>
</dbReference>
<evidence type="ECO:0000313" key="5">
    <source>
        <dbReference type="EMBL" id="REE24613.1"/>
    </source>
</evidence>
<name>A0A371NA86_9EURY</name>
<evidence type="ECO:0000256" key="1">
    <source>
        <dbReference type="ARBA" id="ARBA00023015"/>
    </source>
</evidence>
<dbReference type="GeneID" id="82298220"/>
<evidence type="ECO:0000313" key="6">
    <source>
        <dbReference type="Proteomes" id="UP000256864"/>
    </source>
</evidence>
<dbReference type="AlphaFoldDB" id="A0A371NA86"/>
<keyword evidence="3" id="KW-0804">Transcription</keyword>
<dbReference type="PANTHER" id="PTHR43132">
    <property type="entry name" value="ARSENICAL RESISTANCE OPERON REPRESSOR ARSR-RELATED"/>
    <property type="match status" value="1"/>
</dbReference>
<dbReference type="InterPro" id="IPR051011">
    <property type="entry name" value="Metal_resp_trans_reg"/>
</dbReference>
<dbReference type="CDD" id="cd00090">
    <property type="entry name" value="HTH_ARSR"/>
    <property type="match status" value="1"/>
</dbReference>
<dbReference type="PANTHER" id="PTHR43132:SF6">
    <property type="entry name" value="HTH-TYPE TRANSCRIPTIONAL REPRESSOR CZRA"/>
    <property type="match status" value="1"/>
</dbReference>
<dbReference type="PRINTS" id="PR00778">
    <property type="entry name" value="HTHARSR"/>
</dbReference>
<dbReference type="Proteomes" id="UP000256864">
    <property type="component" value="Unassembled WGS sequence"/>
</dbReference>
<dbReference type="GO" id="GO:0003700">
    <property type="term" value="F:DNA-binding transcription factor activity"/>
    <property type="evidence" value="ECO:0007669"/>
    <property type="project" value="InterPro"/>
</dbReference>
<dbReference type="GO" id="GO:0003677">
    <property type="term" value="F:DNA binding"/>
    <property type="evidence" value="ECO:0007669"/>
    <property type="project" value="UniProtKB-KW"/>
</dbReference>
<accession>A0A371NA86</accession>
<gene>
    <name evidence="5" type="ORF">C7452_1721</name>
</gene>
<dbReference type="InterPro" id="IPR011991">
    <property type="entry name" value="ArsR-like_HTH"/>
</dbReference>
<keyword evidence="1" id="KW-0805">Transcription regulation</keyword>
<dbReference type="Gene3D" id="1.10.10.10">
    <property type="entry name" value="Winged helix-like DNA-binding domain superfamily/Winged helix DNA-binding domain"/>
    <property type="match status" value="1"/>
</dbReference>
<evidence type="ECO:0000259" key="4">
    <source>
        <dbReference type="PROSITE" id="PS50987"/>
    </source>
</evidence>
<comment type="caution">
    <text evidence="5">The sequence shown here is derived from an EMBL/GenBank/DDBJ whole genome shotgun (WGS) entry which is preliminary data.</text>
</comment>
<dbReference type="SMART" id="SM00418">
    <property type="entry name" value="HTH_ARSR"/>
    <property type="match status" value="1"/>
</dbReference>
<evidence type="ECO:0000256" key="3">
    <source>
        <dbReference type="ARBA" id="ARBA00023163"/>
    </source>
</evidence>
<dbReference type="PROSITE" id="PS50987">
    <property type="entry name" value="HTH_ARSR_2"/>
    <property type="match status" value="1"/>
</dbReference>
<keyword evidence="6" id="KW-1185">Reference proteome</keyword>